<protein>
    <recommendedName>
        <fullName evidence="1">Tf2-1-like SH3-like domain-containing protein</fullName>
    </recommendedName>
</protein>
<evidence type="ECO:0000259" key="1">
    <source>
        <dbReference type="Pfam" id="PF24626"/>
    </source>
</evidence>
<dbReference type="Proteomes" id="UP001497516">
    <property type="component" value="Chromosome 5"/>
</dbReference>
<dbReference type="PANTHER" id="PTHR35046:SF9">
    <property type="entry name" value="RNA-DIRECTED DNA POLYMERASE"/>
    <property type="match status" value="1"/>
</dbReference>
<gene>
    <name evidence="2" type="ORF">LTRI10_LOCUS29974</name>
</gene>
<reference evidence="2 3" key="1">
    <citation type="submission" date="2024-04" db="EMBL/GenBank/DDBJ databases">
        <authorList>
            <person name="Fracassetti M."/>
        </authorList>
    </citation>
    <scope>NUCLEOTIDE SEQUENCE [LARGE SCALE GENOMIC DNA]</scope>
</reference>
<sequence length="148" mass="17621">MDGVKKTKFVKNLHENAILNIERRIEQIMKNVNKHGKHRQFEVGDWVWVHLRKERFPHQMRSKLLPRCEDHFQVISKIRSNAYKFDFPDEYEINATFNVFDPAQYLDNNSDLRENPFQEGGNDVVIKTKVTRPEESPLTCPKAKKLRE</sequence>
<name>A0AAV2ET33_9ROSI</name>
<dbReference type="InterPro" id="IPR056924">
    <property type="entry name" value="SH3_Tf2-1"/>
</dbReference>
<organism evidence="2 3">
    <name type="scientific">Linum trigynum</name>
    <dbReference type="NCBI Taxonomy" id="586398"/>
    <lineage>
        <taxon>Eukaryota</taxon>
        <taxon>Viridiplantae</taxon>
        <taxon>Streptophyta</taxon>
        <taxon>Embryophyta</taxon>
        <taxon>Tracheophyta</taxon>
        <taxon>Spermatophyta</taxon>
        <taxon>Magnoliopsida</taxon>
        <taxon>eudicotyledons</taxon>
        <taxon>Gunneridae</taxon>
        <taxon>Pentapetalae</taxon>
        <taxon>rosids</taxon>
        <taxon>fabids</taxon>
        <taxon>Malpighiales</taxon>
        <taxon>Linaceae</taxon>
        <taxon>Linum</taxon>
    </lineage>
</organism>
<evidence type="ECO:0000313" key="3">
    <source>
        <dbReference type="Proteomes" id="UP001497516"/>
    </source>
</evidence>
<accession>A0AAV2ET33</accession>
<feature type="domain" description="Tf2-1-like SH3-like" evidence="1">
    <location>
        <begin position="44"/>
        <end position="104"/>
    </location>
</feature>
<keyword evidence="3" id="KW-1185">Reference proteome</keyword>
<dbReference type="PANTHER" id="PTHR35046">
    <property type="entry name" value="ZINC KNUCKLE (CCHC-TYPE) FAMILY PROTEIN"/>
    <property type="match status" value="1"/>
</dbReference>
<dbReference type="Pfam" id="PF24626">
    <property type="entry name" value="SH3_Tf2-1"/>
    <property type="match status" value="1"/>
</dbReference>
<proteinExistence type="predicted"/>
<dbReference type="EMBL" id="OZ034818">
    <property type="protein sequence ID" value="CAL1389089.1"/>
    <property type="molecule type" value="Genomic_DNA"/>
</dbReference>
<dbReference type="AlphaFoldDB" id="A0AAV2ET33"/>
<evidence type="ECO:0000313" key="2">
    <source>
        <dbReference type="EMBL" id="CAL1389089.1"/>
    </source>
</evidence>